<dbReference type="PANTHER" id="PTHR21310">
    <property type="entry name" value="AMINOGLYCOSIDE PHOSPHOTRANSFERASE-RELATED-RELATED"/>
    <property type="match status" value="1"/>
</dbReference>
<comment type="caution">
    <text evidence="2">The sequence shown here is derived from an EMBL/GenBank/DDBJ whole genome shotgun (WGS) entry which is preliminary data.</text>
</comment>
<dbReference type="Gene3D" id="3.90.1200.10">
    <property type="match status" value="1"/>
</dbReference>
<keyword evidence="2" id="KW-0418">Kinase</keyword>
<keyword evidence="2" id="KW-0808">Transferase</keyword>
<dbReference type="InterPro" id="IPR002575">
    <property type="entry name" value="Aminoglycoside_PTrfase"/>
</dbReference>
<dbReference type="InterPro" id="IPR051678">
    <property type="entry name" value="AGP_Transferase"/>
</dbReference>
<dbReference type="eggNOG" id="ENOG502SMG7">
    <property type="taxonomic scope" value="Eukaryota"/>
</dbReference>
<dbReference type="PANTHER" id="PTHR21310:SF58">
    <property type="entry name" value="AMINOGLYCOSIDE PHOSPHOTRANSFERASE DOMAIN-CONTAINING PROTEIN"/>
    <property type="match status" value="1"/>
</dbReference>
<dbReference type="Proteomes" id="UP000030151">
    <property type="component" value="Unassembled WGS sequence"/>
</dbReference>
<dbReference type="HOGENOM" id="CLU_021768_10_0_1"/>
<reference evidence="2 3" key="1">
    <citation type="submission" date="2014-02" db="EMBL/GenBank/DDBJ databases">
        <title>The genome sequence of the entomopathogenic fungus Metarhizium robertsii ARSEF 2575.</title>
        <authorList>
            <person name="Giuliano Garisto Donzelli B."/>
            <person name="Roe B.A."/>
            <person name="Macmil S.L."/>
            <person name="Krasnoff S.B."/>
            <person name="Gibson D.M."/>
        </authorList>
    </citation>
    <scope>NUCLEOTIDE SEQUENCE [LARGE SCALE GENOMIC DNA]</scope>
    <source>
        <strain evidence="2 3">ARSEF 2575</strain>
    </source>
</reference>
<evidence type="ECO:0000259" key="1">
    <source>
        <dbReference type="Pfam" id="PF01636"/>
    </source>
</evidence>
<dbReference type="SUPFAM" id="SSF56112">
    <property type="entry name" value="Protein kinase-like (PK-like)"/>
    <property type="match status" value="1"/>
</dbReference>
<organism evidence="2 3">
    <name type="scientific">Metarhizium robertsii</name>
    <dbReference type="NCBI Taxonomy" id="568076"/>
    <lineage>
        <taxon>Eukaryota</taxon>
        <taxon>Fungi</taxon>
        <taxon>Dikarya</taxon>
        <taxon>Ascomycota</taxon>
        <taxon>Pezizomycotina</taxon>
        <taxon>Sordariomycetes</taxon>
        <taxon>Hypocreomycetidae</taxon>
        <taxon>Hypocreales</taxon>
        <taxon>Clavicipitaceae</taxon>
        <taxon>Metarhizium</taxon>
    </lineage>
</organism>
<dbReference type="CDD" id="cd05120">
    <property type="entry name" value="APH_ChoK_like"/>
    <property type="match status" value="1"/>
</dbReference>
<dbReference type="GO" id="GO:0016301">
    <property type="term" value="F:kinase activity"/>
    <property type="evidence" value="ECO:0007669"/>
    <property type="project" value="UniProtKB-KW"/>
</dbReference>
<evidence type="ECO:0000313" key="2">
    <source>
        <dbReference type="EMBL" id="EXU98282.1"/>
    </source>
</evidence>
<dbReference type="Pfam" id="PF01636">
    <property type="entry name" value="APH"/>
    <property type="match status" value="1"/>
</dbReference>
<proteinExistence type="predicted"/>
<name>A0A014PMZ8_9HYPO</name>
<dbReference type="EMBL" id="JELW01000028">
    <property type="protein sequence ID" value="EXU98282.1"/>
    <property type="molecule type" value="Genomic_DNA"/>
</dbReference>
<dbReference type="OrthoDB" id="5404599at2759"/>
<dbReference type="AlphaFoldDB" id="A0A014PMZ8"/>
<gene>
    <name evidence="2" type="ORF">X797_008672</name>
</gene>
<evidence type="ECO:0000313" key="3">
    <source>
        <dbReference type="Proteomes" id="UP000030151"/>
    </source>
</evidence>
<protein>
    <submittedName>
        <fullName evidence="2">Aminoglycoside 3'-phosphotransferase/choline kinase domain protein</fullName>
    </submittedName>
</protein>
<sequence>MSGSGNSPSVSSPSKESVADKACKLANRVILAQIQTKLKRNPATNLSPFLRQQSESYDEFVANLAAGQNAESDSEDEDCPDLSNELCGLVLGGSPEIIHALHDRVLELSSGGATTCNLDNSKNLPMNIVAGLNEAIQGGQVLWRLHDTFVIGLGSSEVVKISTSLDLDEISNLEYLNSLSLGIPIPLCLGALRSGRRVYLFMSRASGQPLEMVWPQLTPLHKTSIQQQLIQMFTTLRSIPPSTAREEMKIGSFASGICKDTRRCQRVSVRPIYNEIDFNDFLCHEEKRTQTAWIKMIRSAMRADHDLVATHADLHPRNIMVEWDTEEGGTLHITAIIDWEPAGWYPEHWEFVKALHTVDIKGALADWYQYLPTAAIGSWPTEFSLDLLIGRWLGPFLRPPRNELLASPLRLAISLSNDACGYFTGSLIPPIWTSCLAVMPVNECASQTRPGWTHFKVFAIKGKPDADRITFDSAVVFSA</sequence>
<accession>A0A014PMZ8</accession>
<feature type="domain" description="Aminoglycoside phosphotransferase" evidence="1">
    <location>
        <begin position="169"/>
        <end position="357"/>
    </location>
</feature>
<dbReference type="InterPro" id="IPR011009">
    <property type="entry name" value="Kinase-like_dom_sf"/>
</dbReference>